<name>A0ABW6CTL4_9CAUL</name>
<dbReference type="InterPro" id="IPR038607">
    <property type="entry name" value="PhoD-like_sf"/>
</dbReference>
<dbReference type="RefSeq" id="WP_377371410.1">
    <property type="nucleotide sequence ID" value="NZ_JAOTJD010000047.1"/>
</dbReference>
<feature type="signal peptide" evidence="1">
    <location>
        <begin position="1"/>
        <end position="27"/>
    </location>
</feature>
<comment type="caution">
    <text evidence="4">The sequence shown here is derived from an EMBL/GenBank/DDBJ whole genome shotgun (WGS) entry which is preliminary data.</text>
</comment>
<dbReference type="Pfam" id="PF09423">
    <property type="entry name" value="PhoD"/>
    <property type="match status" value="1"/>
</dbReference>
<evidence type="ECO:0000259" key="3">
    <source>
        <dbReference type="Pfam" id="PF16655"/>
    </source>
</evidence>
<dbReference type="InterPro" id="IPR029052">
    <property type="entry name" value="Metallo-depent_PP-like"/>
</dbReference>
<proteinExistence type="predicted"/>
<feature type="domain" description="PhoD-like phosphatase metallophosphatase" evidence="2">
    <location>
        <begin position="135"/>
        <end position="470"/>
    </location>
</feature>
<dbReference type="InterPro" id="IPR032093">
    <property type="entry name" value="PhoD_N"/>
</dbReference>
<evidence type="ECO:0000313" key="4">
    <source>
        <dbReference type="EMBL" id="MFD3266119.1"/>
    </source>
</evidence>
<keyword evidence="5" id="KW-1185">Reference proteome</keyword>
<sequence>MQRRELVRGAAALAAARFLAAPRAAGAAPRPATDPFRLGVASGEPAADGFVLWTRVEGLIEDAAIGYEIAEDDAFRRIVRTGRTRAVAGRGGAVHLEVGGLSPGRDYFYRFHLGGEVSRAGRTRTIPAAPQRLRLALTSCQHWEHGWFSGYRDMVAADPDAVIQVGDYIYERSFGAAPKVRTFDALDPVSLDDYRRRHALYRTDPDLATAHAALPFVVTFDDHEVENDYAGAVGGDFGDPARFLRRRAAAYQAYFEHMPLRPSAFLPDGGLRLYRRVEWPGLATLHVLDTRQHRTPQACPEPGAPRSRVLTACPAALDPAASLLGPAQERWLTRGLTREQAPWSLIAQQTLFARLSLPQGEDARYSDIWDGYEASRDRLLAQLRHPSVRSPVVLSGDVHSFWLNDVRADSRRSGEAPLAAEVVTSCLASRNGPEALFAPARALNPHVRFLDNAHSGYVRLDLRPGRLEIELRAVHDLADPDSGCRTVASAAVVAGRRGVEI</sequence>
<dbReference type="Gene3D" id="3.60.21.70">
    <property type="entry name" value="PhoD-like phosphatase"/>
    <property type="match status" value="1"/>
</dbReference>
<evidence type="ECO:0000256" key="1">
    <source>
        <dbReference type="SAM" id="SignalP"/>
    </source>
</evidence>
<feature type="chain" id="PRO_5045065308" evidence="1">
    <location>
        <begin position="28"/>
        <end position="501"/>
    </location>
</feature>
<dbReference type="CDD" id="cd07389">
    <property type="entry name" value="MPP_PhoD"/>
    <property type="match status" value="1"/>
</dbReference>
<dbReference type="PANTHER" id="PTHR43606:SF2">
    <property type="entry name" value="ALKALINE PHOSPHATASE FAMILY PROTEIN (AFU_ORTHOLOGUE AFUA_5G03860)"/>
    <property type="match status" value="1"/>
</dbReference>
<dbReference type="InterPro" id="IPR052900">
    <property type="entry name" value="Phospholipid_Metab_Enz"/>
</dbReference>
<evidence type="ECO:0000259" key="2">
    <source>
        <dbReference type="Pfam" id="PF09423"/>
    </source>
</evidence>
<dbReference type="EMBL" id="JAOTJD010000047">
    <property type="protein sequence ID" value="MFD3266119.1"/>
    <property type="molecule type" value="Genomic_DNA"/>
</dbReference>
<evidence type="ECO:0000313" key="5">
    <source>
        <dbReference type="Proteomes" id="UP001598130"/>
    </source>
</evidence>
<accession>A0ABW6CTL4</accession>
<keyword evidence="1" id="KW-0732">Signal</keyword>
<feature type="domain" description="Phospholipase D N-terminal" evidence="3">
    <location>
        <begin position="38"/>
        <end position="125"/>
    </location>
</feature>
<gene>
    <name evidence="4" type="ORF">OCL97_19350</name>
</gene>
<dbReference type="PANTHER" id="PTHR43606">
    <property type="entry name" value="PHOSPHATASE, PUTATIVE (AFU_ORTHOLOGUE AFUA_6G08710)-RELATED"/>
    <property type="match status" value="1"/>
</dbReference>
<dbReference type="Gene3D" id="2.60.40.380">
    <property type="entry name" value="Purple acid phosphatase-like, N-terminal"/>
    <property type="match status" value="1"/>
</dbReference>
<dbReference type="SUPFAM" id="SSF56300">
    <property type="entry name" value="Metallo-dependent phosphatases"/>
    <property type="match status" value="1"/>
</dbReference>
<organism evidence="4 5">
    <name type="scientific">Phenylobacterium ferrooxidans</name>
    <dbReference type="NCBI Taxonomy" id="2982689"/>
    <lineage>
        <taxon>Bacteria</taxon>
        <taxon>Pseudomonadati</taxon>
        <taxon>Pseudomonadota</taxon>
        <taxon>Alphaproteobacteria</taxon>
        <taxon>Caulobacterales</taxon>
        <taxon>Caulobacteraceae</taxon>
        <taxon>Phenylobacterium</taxon>
    </lineage>
</organism>
<dbReference type="Pfam" id="PF16655">
    <property type="entry name" value="PhoD_N"/>
    <property type="match status" value="1"/>
</dbReference>
<protein>
    <submittedName>
        <fullName evidence="4">Alkaline phosphatase D family protein</fullName>
    </submittedName>
</protein>
<dbReference type="Proteomes" id="UP001598130">
    <property type="component" value="Unassembled WGS sequence"/>
</dbReference>
<dbReference type="InterPro" id="IPR018946">
    <property type="entry name" value="PhoD-like_MPP"/>
</dbReference>
<reference evidence="4 5" key="1">
    <citation type="submission" date="2022-09" db="EMBL/GenBank/DDBJ databases">
        <title>New species of Phenylobacterium.</title>
        <authorList>
            <person name="Mieszkin S."/>
        </authorList>
    </citation>
    <scope>NUCLEOTIDE SEQUENCE [LARGE SCALE GENOMIC DNA]</scope>
    <source>
        <strain evidence="4 5">HK31-G</strain>
    </source>
</reference>